<evidence type="ECO:0000259" key="3">
    <source>
        <dbReference type="Pfam" id="PF13649"/>
    </source>
</evidence>
<dbReference type="InterPro" id="IPR018997">
    <property type="entry name" value="PUB_domain"/>
</dbReference>
<dbReference type="CDD" id="cd02440">
    <property type="entry name" value="AdoMet_MTases"/>
    <property type="match status" value="1"/>
</dbReference>
<dbReference type="AlphaFoldDB" id="X6NX63"/>
<dbReference type="Proteomes" id="UP000023152">
    <property type="component" value="Unassembled WGS sequence"/>
</dbReference>
<accession>X6NX63</accession>
<dbReference type="OrthoDB" id="336240at2759"/>
<organism evidence="4 5">
    <name type="scientific">Reticulomyxa filosa</name>
    <dbReference type="NCBI Taxonomy" id="46433"/>
    <lineage>
        <taxon>Eukaryota</taxon>
        <taxon>Sar</taxon>
        <taxon>Rhizaria</taxon>
        <taxon>Retaria</taxon>
        <taxon>Foraminifera</taxon>
        <taxon>Monothalamids</taxon>
        <taxon>Reticulomyxidae</taxon>
        <taxon>Reticulomyxa</taxon>
    </lineage>
</organism>
<dbReference type="Pfam" id="PF13649">
    <property type="entry name" value="Methyltransf_25"/>
    <property type="match status" value="1"/>
</dbReference>
<dbReference type="EMBL" id="ASPP01005496">
    <property type="protein sequence ID" value="ETO30404.1"/>
    <property type="molecule type" value="Genomic_DNA"/>
</dbReference>
<proteinExistence type="predicted"/>
<evidence type="ECO:0000256" key="1">
    <source>
        <dbReference type="SAM" id="MobiDB-lite"/>
    </source>
</evidence>
<feature type="region of interest" description="Disordered" evidence="1">
    <location>
        <begin position="248"/>
        <end position="279"/>
    </location>
</feature>
<feature type="compositionally biased region" description="Basic and acidic residues" evidence="1">
    <location>
        <begin position="268"/>
        <end position="279"/>
    </location>
</feature>
<dbReference type="Gene3D" id="1.20.58.2190">
    <property type="match status" value="1"/>
</dbReference>
<dbReference type="Gene3D" id="3.40.50.150">
    <property type="entry name" value="Vaccinia Virus protein VP39"/>
    <property type="match status" value="1"/>
</dbReference>
<evidence type="ECO:0000313" key="4">
    <source>
        <dbReference type="EMBL" id="ETO30404.1"/>
    </source>
</evidence>
<dbReference type="SUPFAM" id="SSF143503">
    <property type="entry name" value="PUG domain-like"/>
    <property type="match status" value="1"/>
</dbReference>
<gene>
    <name evidence="4" type="ORF">RFI_06716</name>
</gene>
<feature type="domain" description="Methyltransferase" evidence="3">
    <location>
        <begin position="291"/>
        <end position="394"/>
    </location>
</feature>
<sequence>MNIKWYEYEYVNKYDRKGDRKRKKEGFEVRLCVYIGKEILGLMLKYISNVMDDPSNPTYHQIRVTNKTYQKKIGATKYKEEALQVFRLGNFKPTRIETGNSDNRVVEEYLVISEPKSLEQLSELSDVWFLIQIKLWFDAYDEKSKSFKLPDTLGAAMGKFLQDVSINLVQSGVVNSMKSSGFQHYLNESLKAKDAFSRYENFARALQMTPQFFAPDNVGLDDFFSSWICCKFIYTSFFTDSSALSESTSKKESNEEKKEEQEEEEEKKEETSVDADTKSKQLNEKRNEIRIVDIGCGWGNIGRCLSAHFRSKIEKADWSKMQLFGFDISQEMIDLGKKTRVWKHLQRNARLGLQKRKATIDCIVSANCLLQDAEVGHPDEQFLVECKRLLRLNGTIFVVRRKLTYNNNLAPWRKKALELNLSEVGFGRVRESFFIQWQKIYHKKSDFRNIHLQNIPLSQFSSNSLVHVSIGICYFCFSFAWIPISLPKNFRFLEEQVELQNLQKKRKIRKKHSRQPVST</sequence>
<dbReference type="SUPFAM" id="SSF53335">
    <property type="entry name" value="S-adenosyl-L-methionine-dependent methyltransferases"/>
    <property type="match status" value="1"/>
</dbReference>
<reference evidence="4 5" key="1">
    <citation type="journal article" date="2013" name="Curr. Biol.">
        <title>The Genome of the Foraminiferan Reticulomyxa filosa.</title>
        <authorList>
            <person name="Glockner G."/>
            <person name="Hulsmann N."/>
            <person name="Schleicher M."/>
            <person name="Noegel A.A."/>
            <person name="Eichinger L."/>
            <person name="Gallinger C."/>
            <person name="Pawlowski J."/>
            <person name="Sierra R."/>
            <person name="Euteneuer U."/>
            <person name="Pillet L."/>
            <person name="Moustafa A."/>
            <person name="Platzer M."/>
            <person name="Groth M."/>
            <person name="Szafranski K."/>
            <person name="Schliwa M."/>
        </authorList>
    </citation>
    <scope>NUCLEOTIDE SEQUENCE [LARGE SCALE GENOMIC DNA]</scope>
</reference>
<dbReference type="Pfam" id="PF09409">
    <property type="entry name" value="PUB"/>
    <property type="match status" value="1"/>
</dbReference>
<evidence type="ECO:0008006" key="6">
    <source>
        <dbReference type="Google" id="ProtNLM"/>
    </source>
</evidence>
<dbReference type="InterPro" id="IPR041698">
    <property type="entry name" value="Methyltransf_25"/>
</dbReference>
<protein>
    <recommendedName>
        <fullName evidence="6">Methyltransferase domain-containing protein</fullName>
    </recommendedName>
</protein>
<keyword evidence="5" id="KW-1185">Reference proteome</keyword>
<dbReference type="InterPro" id="IPR029063">
    <property type="entry name" value="SAM-dependent_MTases_sf"/>
</dbReference>
<dbReference type="InterPro" id="IPR036339">
    <property type="entry name" value="PUB-like_dom_sf"/>
</dbReference>
<feature type="compositionally biased region" description="Basic and acidic residues" evidence="1">
    <location>
        <begin position="248"/>
        <end position="260"/>
    </location>
</feature>
<name>X6NX63_RETFI</name>
<evidence type="ECO:0000259" key="2">
    <source>
        <dbReference type="Pfam" id="PF09409"/>
    </source>
</evidence>
<comment type="caution">
    <text evidence="4">The sequence shown here is derived from an EMBL/GenBank/DDBJ whole genome shotgun (WGS) entry which is preliminary data.</text>
</comment>
<evidence type="ECO:0000313" key="5">
    <source>
        <dbReference type="Proteomes" id="UP000023152"/>
    </source>
</evidence>
<feature type="domain" description="PUB" evidence="2">
    <location>
        <begin position="38"/>
        <end position="124"/>
    </location>
</feature>